<evidence type="ECO:0000313" key="3">
    <source>
        <dbReference type="Proteomes" id="UP000593836"/>
    </source>
</evidence>
<proteinExistence type="predicted"/>
<keyword evidence="3" id="KW-1185">Reference proteome</keyword>
<organism evidence="2 3">
    <name type="scientific">Candidatus Sulfurimonas marisnigri</name>
    <dbReference type="NCBI Taxonomy" id="2740405"/>
    <lineage>
        <taxon>Bacteria</taxon>
        <taxon>Pseudomonadati</taxon>
        <taxon>Campylobacterota</taxon>
        <taxon>Epsilonproteobacteria</taxon>
        <taxon>Campylobacterales</taxon>
        <taxon>Sulfurimonadaceae</taxon>
        <taxon>Sulfurimonas</taxon>
    </lineage>
</organism>
<feature type="region of interest" description="Disordered" evidence="1">
    <location>
        <begin position="1"/>
        <end position="22"/>
    </location>
</feature>
<dbReference type="KEGG" id="smas:HUE87_04010"/>
<sequence>MNKTNRNTTNRRRTRGTGLNESESDFIKSITDGTITTEKVKNFVTVMLESGEYNHI</sequence>
<gene>
    <name evidence="2" type="ORF">HUE87_04010</name>
</gene>
<dbReference type="EMBL" id="CP054493">
    <property type="protein sequence ID" value="QOY55410.1"/>
    <property type="molecule type" value="Genomic_DNA"/>
</dbReference>
<dbReference type="RefSeq" id="WP_194367450.1">
    <property type="nucleotide sequence ID" value="NZ_CP054493.1"/>
</dbReference>
<reference evidence="2 3" key="1">
    <citation type="submission" date="2020-05" db="EMBL/GenBank/DDBJ databases">
        <title>Sulfurimonas marisnigri, sp. nov., and Sulfurimonas baltica, sp. nov., manganese oxide reducing chemolithoautotrophs of the class Epsilonproteobacteria isolated from the pelagic redoxclines of the Black and Baltic Seas and emended description of the genus Sulfurimonas.</title>
        <authorList>
            <person name="Henkel J.V."/>
            <person name="Laudan C."/>
            <person name="Werner J."/>
            <person name="Neu T."/>
            <person name="Plewe S."/>
            <person name="Sproer C."/>
            <person name="Bunk B."/>
            <person name="Schulz-Vogt H.N."/>
        </authorList>
    </citation>
    <scope>NUCLEOTIDE SEQUENCE [LARGE SCALE GENOMIC DNA]</scope>
    <source>
        <strain evidence="2 3">SoZ1</strain>
    </source>
</reference>
<evidence type="ECO:0000256" key="1">
    <source>
        <dbReference type="SAM" id="MobiDB-lite"/>
    </source>
</evidence>
<name>A0A7S7RRC7_9BACT</name>
<accession>A0A7S7RRC7</accession>
<dbReference type="AlphaFoldDB" id="A0A7S7RRC7"/>
<protein>
    <submittedName>
        <fullName evidence="2">Uncharacterized protein</fullName>
    </submittedName>
</protein>
<evidence type="ECO:0000313" key="2">
    <source>
        <dbReference type="EMBL" id="QOY55410.1"/>
    </source>
</evidence>
<dbReference type="Proteomes" id="UP000593836">
    <property type="component" value="Chromosome"/>
</dbReference>